<dbReference type="AlphaFoldDB" id="A0A9D4Z4K0"/>
<comment type="caution">
    <text evidence="2">The sequence shown here is derived from an EMBL/GenBank/DDBJ whole genome shotgun (WGS) entry which is preliminary data.</text>
</comment>
<sequence length="222" mass="24560">MASMNCVSSHILHRRGAAPSCSIHLIGSSSSSSAVSLKLTLRSLRSSSSFFAGSSSYVLQPHYRSRPIRRCHPAMINVIKAAFIFEWIGNLLRYLARTPIKLLAQKIEDDLDRAAKMVKTGASIVAKVAREADEFAEEVERIAERTEEIAEKVTKATETIEERIDEVLDVIEGEKKVVITSYKLVDNESEVALKSTTIAADDNKTVVTVEKSIVNESDLEHQ</sequence>
<name>A0A9D4Z4K0_ADICA</name>
<evidence type="ECO:0000313" key="2">
    <source>
        <dbReference type="EMBL" id="KAI5061044.1"/>
    </source>
</evidence>
<evidence type="ECO:0000313" key="3">
    <source>
        <dbReference type="EMBL" id="KAI5061638.1"/>
    </source>
</evidence>
<dbReference type="EMBL" id="JABFUD020000023">
    <property type="protein sequence ID" value="KAI5061044.1"/>
    <property type="molecule type" value="Genomic_DNA"/>
</dbReference>
<accession>A0A9D4Z4K0</accession>
<reference evidence="2" key="1">
    <citation type="submission" date="2021-01" db="EMBL/GenBank/DDBJ databases">
        <title>Adiantum capillus-veneris genome.</title>
        <authorList>
            <person name="Fang Y."/>
            <person name="Liao Q."/>
        </authorList>
    </citation>
    <scope>NUCLEOTIDE SEQUENCE</scope>
    <source>
        <strain evidence="2">H3</strain>
        <tissue evidence="2">Leaf</tissue>
    </source>
</reference>
<keyword evidence="1" id="KW-0175">Coiled coil</keyword>
<keyword evidence="4" id="KW-1185">Reference proteome</keyword>
<evidence type="ECO:0000313" key="4">
    <source>
        <dbReference type="Proteomes" id="UP000886520"/>
    </source>
</evidence>
<protein>
    <submittedName>
        <fullName evidence="2">Uncharacterized protein</fullName>
    </submittedName>
</protein>
<gene>
    <name evidence="2" type="ORF">GOP47_0023549</name>
    <name evidence="3" type="ORF">GOP47_0024143</name>
</gene>
<feature type="coiled-coil region" evidence="1">
    <location>
        <begin position="125"/>
        <end position="156"/>
    </location>
</feature>
<proteinExistence type="predicted"/>
<evidence type="ECO:0000256" key="1">
    <source>
        <dbReference type="SAM" id="Coils"/>
    </source>
</evidence>
<dbReference type="Proteomes" id="UP000886520">
    <property type="component" value="Chromosome 23"/>
</dbReference>
<dbReference type="EMBL" id="JABFUD020000023">
    <property type="protein sequence ID" value="KAI5061638.1"/>
    <property type="molecule type" value="Genomic_DNA"/>
</dbReference>
<dbReference type="OrthoDB" id="1928445at2759"/>
<organism evidence="2 4">
    <name type="scientific">Adiantum capillus-veneris</name>
    <name type="common">Maidenhair fern</name>
    <dbReference type="NCBI Taxonomy" id="13818"/>
    <lineage>
        <taxon>Eukaryota</taxon>
        <taxon>Viridiplantae</taxon>
        <taxon>Streptophyta</taxon>
        <taxon>Embryophyta</taxon>
        <taxon>Tracheophyta</taxon>
        <taxon>Polypodiopsida</taxon>
        <taxon>Polypodiidae</taxon>
        <taxon>Polypodiales</taxon>
        <taxon>Pteridineae</taxon>
        <taxon>Pteridaceae</taxon>
        <taxon>Vittarioideae</taxon>
        <taxon>Adiantum</taxon>
    </lineage>
</organism>